<dbReference type="AlphaFoldDB" id="X1QJC5"/>
<sequence length="184" mass="20187">MTTSRDILSVIIEGIRRVTDADILLLEGTPGGSPIYPVYQALDYNFPRVLTLDVKNCIWVEVDNPLPKPLAVPTFWVPNVILSSDYLITVAPLKVFNGVGSLSLMNLLTVLPSSKYGGEAPGGWGALYSLGIDKVIADLYFTLSFDLGIIEARQKFISWGDPVQGEIEEYGKVFIGTPYQVDCE</sequence>
<protein>
    <recommendedName>
        <fullName evidence="2">DUF362 domain-containing protein</fullName>
    </recommendedName>
</protein>
<proteinExistence type="predicted"/>
<name>X1QJC5_9ZZZZ</name>
<reference evidence="1" key="1">
    <citation type="journal article" date="2014" name="Front. Microbiol.">
        <title>High frequency of phylogenetically diverse reductive dehalogenase-homologous genes in deep subseafloor sedimentary metagenomes.</title>
        <authorList>
            <person name="Kawai M."/>
            <person name="Futagami T."/>
            <person name="Toyoda A."/>
            <person name="Takaki Y."/>
            <person name="Nishi S."/>
            <person name="Hori S."/>
            <person name="Arai W."/>
            <person name="Tsubouchi T."/>
            <person name="Morono Y."/>
            <person name="Uchiyama I."/>
            <person name="Ito T."/>
            <person name="Fujiyama A."/>
            <person name="Inagaki F."/>
            <person name="Takami H."/>
        </authorList>
    </citation>
    <scope>NUCLEOTIDE SEQUENCE</scope>
    <source>
        <strain evidence="1">Expedition CK06-06</strain>
    </source>
</reference>
<organism evidence="1">
    <name type="scientific">marine sediment metagenome</name>
    <dbReference type="NCBI Taxonomy" id="412755"/>
    <lineage>
        <taxon>unclassified sequences</taxon>
        <taxon>metagenomes</taxon>
        <taxon>ecological metagenomes</taxon>
    </lineage>
</organism>
<evidence type="ECO:0008006" key="2">
    <source>
        <dbReference type="Google" id="ProtNLM"/>
    </source>
</evidence>
<dbReference type="EMBL" id="BARW01000719">
    <property type="protein sequence ID" value="GAI68353.1"/>
    <property type="molecule type" value="Genomic_DNA"/>
</dbReference>
<evidence type="ECO:0000313" key="1">
    <source>
        <dbReference type="EMBL" id="GAI68353.1"/>
    </source>
</evidence>
<feature type="non-terminal residue" evidence="1">
    <location>
        <position position="184"/>
    </location>
</feature>
<comment type="caution">
    <text evidence="1">The sequence shown here is derived from an EMBL/GenBank/DDBJ whole genome shotgun (WGS) entry which is preliminary data.</text>
</comment>
<gene>
    <name evidence="1" type="ORF">S12H4_02774</name>
</gene>
<accession>X1QJC5</accession>